<keyword evidence="5" id="KW-0998">Cell outer membrane</keyword>
<evidence type="ECO:0000256" key="1">
    <source>
        <dbReference type="ARBA" id="ARBA00004442"/>
    </source>
</evidence>
<keyword evidence="3" id="KW-0732">Signal</keyword>
<feature type="domain" description="RagB/SusD" evidence="6">
    <location>
        <begin position="378"/>
        <end position="559"/>
    </location>
</feature>
<dbReference type="Pfam" id="PF07980">
    <property type="entry name" value="SusD_RagB"/>
    <property type="match status" value="1"/>
</dbReference>
<evidence type="ECO:0000259" key="7">
    <source>
        <dbReference type="Pfam" id="PF14322"/>
    </source>
</evidence>
<name>A0A1I5TVA5_9BACT</name>
<dbReference type="Gene3D" id="1.25.40.390">
    <property type="match status" value="1"/>
</dbReference>
<dbReference type="RefSeq" id="WP_092017459.1">
    <property type="nucleotide sequence ID" value="NZ_FOXH01000006.1"/>
</dbReference>
<feature type="domain" description="SusD-like N-terminal" evidence="7">
    <location>
        <begin position="37"/>
        <end position="216"/>
    </location>
</feature>
<evidence type="ECO:0000313" key="8">
    <source>
        <dbReference type="EMBL" id="SFP86984.1"/>
    </source>
</evidence>
<dbReference type="PROSITE" id="PS51257">
    <property type="entry name" value="PROKAR_LIPOPROTEIN"/>
    <property type="match status" value="1"/>
</dbReference>
<proteinExistence type="inferred from homology"/>
<gene>
    <name evidence="8" type="ORF">SAMN04515674_106221</name>
</gene>
<organism evidence="8 9">
    <name type="scientific">Pseudarcicella hirudinis</name>
    <dbReference type="NCBI Taxonomy" id="1079859"/>
    <lineage>
        <taxon>Bacteria</taxon>
        <taxon>Pseudomonadati</taxon>
        <taxon>Bacteroidota</taxon>
        <taxon>Cytophagia</taxon>
        <taxon>Cytophagales</taxon>
        <taxon>Flectobacillaceae</taxon>
        <taxon>Pseudarcicella</taxon>
    </lineage>
</organism>
<dbReference type="InterPro" id="IPR011990">
    <property type="entry name" value="TPR-like_helical_dom_sf"/>
</dbReference>
<keyword evidence="9" id="KW-1185">Reference proteome</keyword>
<evidence type="ECO:0000256" key="2">
    <source>
        <dbReference type="ARBA" id="ARBA00006275"/>
    </source>
</evidence>
<dbReference type="Proteomes" id="UP000199306">
    <property type="component" value="Unassembled WGS sequence"/>
</dbReference>
<evidence type="ECO:0000256" key="5">
    <source>
        <dbReference type="ARBA" id="ARBA00023237"/>
    </source>
</evidence>
<evidence type="ECO:0000259" key="6">
    <source>
        <dbReference type="Pfam" id="PF07980"/>
    </source>
</evidence>
<comment type="subcellular location">
    <subcellularLocation>
        <location evidence="1">Cell outer membrane</location>
    </subcellularLocation>
</comment>
<dbReference type="STRING" id="1079859.SAMN04515674_106221"/>
<dbReference type="SUPFAM" id="SSF48452">
    <property type="entry name" value="TPR-like"/>
    <property type="match status" value="1"/>
</dbReference>
<dbReference type="InterPro" id="IPR012944">
    <property type="entry name" value="SusD_RagB_dom"/>
</dbReference>
<dbReference type="InterPro" id="IPR033985">
    <property type="entry name" value="SusD-like_N"/>
</dbReference>
<dbReference type="OrthoDB" id="691907at2"/>
<sequence length="559" mass="62445">MKKIYIILVLLSFITSSCEDYLNTKPIDKIGLEQYYTDEAGLTSVLYGVYDPLGSGSLYGNKLWLVLEACTDEGYYARSAQTTGPQVYVYDASDADVSNLWTALYVGIERANDLIANINVPKMDETIRQQILGEALFLRGYYYFLLVSRFGDVPIRLSPTTSPNGVRLAKSPAADVYAQVLRDMKDAEGKVRQAKWDNSARISKTVVQGILARVYLQMAGYPLMDVAKYADALAYSKKVIDSGERDLNVSYNTDPFFNSFNETVPSIPANSNNAYRQIFIDAGQETNDTKEILWEIEFKGNQTDGYSERGGLGAQNGITFTNVAYTPTVGYSYGFHKCTGRLFNKYDASGLDLRRDWILANYSLNVVGTAVVRVANTAKTQPYGRDCAKWKREYEKIIPKAKNDSEIDFPLLRYADVLLMYAEADNQVNGSPSSLAIECVNKVRRRAYGRTNVSLPYPTSDAATTAAATSKASFQLFIEDERMRELCFEDVRKMDLIRWNKFISTMKSVSSEIRTQTLSPSQQYGALGGESVGTKHLLFPIPSVETTSNPLITENNPGW</sequence>
<dbReference type="EMBL" id="FOXH01000006">
    <property type="protein sequence ID" value="SFP86984.1"/>
    <property type="molecule type" value="Genomic_DNA"/>
</dbReference>
<dbReference type="GO" id="GO:0009279">
    <property type="term" value="C:cell outer membrane"/>
    <property type="evidence" value="ECO:0007669"/>
    <property type="project" value="UniProtKB-SubCell"/>
</dbReference>
<accession>A0A1I5TVA5</accession>
<evidence type="ECO:0000256" key="4">
    <source>
        <dbReference type="ARBA" id="ARBA00023136"/>
    </source>
</evidence>
<reference evidence="8 9" key="1">
    <citation type="submission" date="2016-10" db="EMBL/GenBank/DDBJ databases">
        <authorList>
            <person name="de Groot N.N."/>
        </authorList>
    </citation>
    <scope>NUCLEOTIDE SEQUENCE [LARGE SCALE GENOMIC DNA]</scope>
    <source>
        <strain evidence="9">E92,LMG 26720,CCM 7988</strain>
    </source>
</reference>
<dbReference type="AlphaFoldDB" id="A0A1I5TVA5"/>
<evidence type="ECO:0000313" key="9">
    <source>
        <dbReference type="Proteomes" id="UP000199306"/>
    </source>
</evidence>
<keyword evidence="4" id="KW-0472">Membrane</keyword>
<comment type="similarity">
    <text evidence="2">Belongs to the SusD family.</text>
</comment>
<dbReference type="Pfam" id="PF14322">
    <property type="entry name" value="SusD-like_3"/>
    <property type="match status" value="1"/>
</dbReference>
<protein>
    <submittedName>
        <fullName evidence="8">Starch-binding associating with outer membrane</fullName>
    </submittedName>
</protein>
<evidence type="ECO:0000256" key="3">
    <source>
        <dbReference type="ARBA" id="ARBA00022729"/>
    </source>
</evidence>